<evidence type="ECO:0000256" key="3">
    <source>
        <dbReference type="ARBA" id="ARBA00022490"/>
    </source>
</evidence>
<dbReference type="PANTHER" id="PTHR43692:SF1">
    <property type="entry name" value="UDP-N-ACETYLMURAMOYLALANINE--D-GLUTAMATE LIGASE"/>
    <property type="match status" value="1"/>
</dbReference>
<dbReference type="EMBL" id="MFJR01000008">
    <property type="protein sequence ID" value="OGG26575.1"/>
    <property type="molecule type" value="Genomic_DNA"/>
</dbReference>
<dbReference type="Gene3D" id="3.90.190.20">
    <property type="entry name" value="Mur ligase, C-terminal domain"/>
    <property type="match status" value="1"/>
</dbReference>
<organism evidence="9 10">
    <name type="scientific">Candidatus Gottesmanbacteria bacterium RIFCSPLOWO2_01_FULL_39_12b</name>
    <dbReference type="NCBI Taxonomy" id="1798388"/>
    <lineage>
        <taxon>Bacteria</taxon>
        <taxon>Candidatus Gottesmaniibacteriota</taxon>
    </lineage>
</organism>
<feature type="domain" description="Mur ligase C-terminal" evidence="7">
    <location>
        <begin position="340"/>
        <end position="451"/>
    </location>
</feature>
<proteinExistence type="predicted"/>
<evidence type="ECO:0000259" key="7">
    <source>
        <dbReference type="Pfam" id="PF02875"/>
    </source>
</evidence>
<dbReference type="InterPro" id="IPR036565">
    <property type="entry name" value="Mur-like_cat_sf"/>
</dbReference>
<evidence type="ECO:0000313" key="10">
    <source>
        <dbReference type="Proteomes" id="UP000176609"/>
    </source>
</evidence>
<dbReference type="GO" id="GO:0008360">
    <property type="term" value="P:regulation of cell shape"/>
    <property type="evidence" value="ECO:0007669"/>
    <property type="project" value="InterPro"/>
</dbReference>
<dbReference type="Pfam" id="PF02875">
    <property type="entry name" value="Mur_ligase_C"/>
    <property type="match status" value="1"/>
</dbReference>
<dbReference type="GO" id="GO:0005524">
    <property type="term" value="F:ATP binding"/>
    <property type="evidence" value="ECO:0007669"/>
    <property type="project" value="UniProtKB-KW"/>
</dbReference>
<evidence type="ECO:0000256" key="4">
    <source>
        <dbReference type="ARBA" id="ARBA00022598"/>
    </source>
</evidence>
<dbReference type="Proteomes" id="UP000176609">
    <property type="component" value="Unassembled WGS sequence"/>
</dbReference>
<evidence type="ECO:0000259" key="8">
    <source>
        <dbReference type="Pfam" id="PF08245"/>
    </source>
</evidence>
<dbReference type="AlphaFoldDB" id="A0A1F6APG3"/>
<keyword evidence="5" id="KW-0547">Nucleotide-binding</keyword>
<feature type="domain" description="Mur ligase central" evidence="8">
    <location>
        <begin position="152"/>
        <end position="292"/>
    </location>
</feature>
<dbReference type="GO" id="GO:0051301">
    <property type="term" value="P:cell division"/>
    <property type="evidence" value="ECO:0007669"/>
    <property type="project" value="InterPro"/>
</dbReference>
<dbReference type="GO" id="GO:0008764">
    <property type="term" value="F:UDP-N-acetylmuramoylalanine-D-glutamate ligase activity"/>
    <property type="evidence" value="ECO:0007669"/>
    <property type="project" value="UniProtKB-EC"/>
</dbReference>
<comment type="pathway">
    <text evidence="2">Cell wall biogenesis; peptidoglycan biosynthesis.</text>
</comment>
<accession>A0A1F6APG3</accession>
<evidence type="ECO:0000256" key="1">
    <source>
        <dbReference type="ARBA" id="ARBA00004496"/>
    </source>
</evidence>
<dbReference type="InterPro" id="IPR005762">
    <property type="entry name" value="MurD"/>
</dbReference>
<keyword evidence="6" id="KW-0067">ATP-binding</keyword>
<dbReference type="SUPFAM" id="SSF53623">
    <property type="entry name" value="MurD-like peptide ligases, catalytic domain"/>
    <property type="match status" value="1"/>
</dbReference>
<evidence type="ECO:0000313" key="9">
    <source>
        <dbReference type="EMBL" id="OGG26575.1"/>
    </source>
</evidence>
<evidence type="ECO:0000256" key="5">
    <source>
        <dbReference type="ARBA" id="ARBA00022741"/>
    </source>
</evidence>
<protein>
    <submittedName>
        <fullName evidence="9">Uncharacterized protein</fullName>
    </submittedName>
</protein>
<dbReference type="SUPFAM" id="SSF53244">
    <property type="entry name" value="MurD-like peptide ligases, peptide-binding domain"/>
    <property type="match status" value="1"/>
</dbReference>
<dbReference type="PANTHER" id="PTHR43692">
    <property type="entry name" value="UDP-N-ACETYLMURAMOYLALANINE--D-GLUTAMATE LIGASE"/>
    <property type="match status" value="1"/>
</dbReference>
<dbReference type="Pfam" id="PF08245">
    <property type="entry name" value="Mur_ligase_M"/>
    <property type="match status" value="1"/>
</dbReference>
<dbReference type="InterPro" id="IPR004101">
    <property type="entry name" value="Mur_ligase_C"/>
</dbReference>
<evidence type="ECO:0000256" key="2">
    <source>
        <dbReference type="ARBA" id="ARBA00004752"/>
    </source>
</evidence>
<reference evidence="9 10" key="1">
    <citation type="journal article" date="2016" name="Nat. Commun.">
        <title>Thousands of microbial genomes shed light on interconnected biogeochemical processes in an aquifer system.</title>
        <authorList>
            <person name="Anantharaman K."/>
            <person name="Brown C.T."/>
            <person name="Hug L.A."/>
            <person name="Sharon I."/>
            <person name="Castelle C.J."/>
            <person name="Probst A.J."/>
            <person name="Thomas B.C."/>
            <person name="Singh A."/>
            <person name="Wilkins M.J."/>
            <person name="Karaoz U."/>
            <person name="Brodie E.L."/>
            <person name="Williams K.H."/>
            <person name="Hubbard S.S."/>
            <person name="Banfield J.F."/>
        </authorList>
    </citation>
    <scope>NUCLEOTIDE SEQUENCE [LARGE SCALE GENOMIC DNA]</scope>
</reference>
<dbReference type="GO" id="GO:0005737">
    <property type="term" value="C:cytoplasm"/>
    <property type="evidence" value="ECO:0007669"/>
    <property type="project" value="UniProtKB-SubCell"/>
</dbReference>
<comment type="subcellular location">
    <subcellularLocation>
        <location evidence="1">Cytoplasm</location>
    </subcellularLocation>
</comment>
<evidence type="ECO:0000256" key="6">
    <source>
        <dbReference type="ARBA" id="ARBA00022840"/>
    </source>
</evidence>
<comment type="caution">
    <text evidence="9">The sequence shown here is derived from an EMBL/GenBank/DDBJ whole genome shotgun (WGS) entry which is preliminary data.</text>
</comment>
<name>A0A1F6APG3_9BACT</name>
<gene>
    <name evidence="9" type="ORF">A2960_03775</name>
</gene>
<dbReference type="InterPro" id="IPR036615">
    <property type="entry name" value="Mur_ligase_C_dom_sf"/>
</dbReference>
<dbReference type="Gene3D" id="3.40.1190.10">
    <property type="entry name" value="Mur-like, catalytic domain"/>
    <property type="match status" value="1"/>
</dbReference>
<keyword evidence="3" id="KW-0963">Cytoplasm</keyword>
<sequence>MVFLDSKYLLNMNKLLKQLKGKKIHIVGVTGAEGSNILRFLIKNNITGIITHDFVNKNSIEKSFKLWHKGKKTQERKQMFKIFSLDLAKTDRRLGSDYLKDIHSAEIIFVPQSWRLYKKQNQSLWKAKEKGIPFYSLTRIYLDYADAQIIGVTGTVGKGSVANLLVQLLKHASRRVYFAGNETWMEQSADKLDQMNKKDVLVLEISHRQLQDGYSRAPGIVVVTNIYPNHLDEVSWEEYQRLKLDLLKAQNKSDYCVLNYDIPQLRNIASSLKQNVTFFSKKDISMNTKSVQKIFNFVMNTKSYHYQENLLAACSTAFIFGLNTEIIKNLIPTLVPLGARLEFVSKISGISFYNDIKSTTPWSTIAALNKFSNKSVILICGGKNKNIAYNELAKYVNTIVKKAIFLKSQLSTILKNLLPQDKWFEAVNLEQAIKYAYDIAKQGDNVIVSPAAGFFYTDFIKGKRSIKKILTSLPLKKQV</sequence>
<dbReference type="InterPro" id="IPR013221">
    <property type="entry name" value="Mur_ligase_cen"/>
</dbReference>
<keyword evidence="4" id="KW-0436">Ligase</keyword>